<dbReference type="AlphaFoldDB" id="A0A8K0RWJ5"/>
<dbReference type="PROSITE" id="PS50142">
    <property type="entry name" value="RNASE_3_2"/>
    <property type="match status" value="1"/>
</dbReference>
<dbReference type="EMBL" id="JAGPXF010000004">
    <property type="protein sequence ID" value="KAH7245625.1"/>
    <property type="molecule type" value="Genomic_DNA"/>
</dbReference>
<accession>A0A8K0RWJ5</accession>
<reference evidence="2" key="1">
    <citation type="journal article" date="2021" name="Nat. Commun.">
        <title>Genetic determinants of endophytism in the Arabidopsis root mycobiome.</title>
        <authorList>
            <person name="Mesny F."/>
            <person name="Miyauchi S."/>
            <person name="Thiergart T."/>
            <person name="Pickel B."/>
            <person name="Atanasova L."/>
            <person name="Karlsson M."/>
            <person name="Huettel B."/>
            <person name="Barry K.W."/>
            <person name="Haridas S."/>
            <person name="Chen C."/>
            <person name="Bauer D."/>
            <person name="Andreopoulos W."/>
            <person name="Pangilinan J."/>
            <person name="LaButti K."/>
            <person name="Riley R."/>
            <person name="Lipzen A."/>
            <person name="Clum A."/>
            <person name="Drula E."/>
            <person name="Henrissat B."/>
            <person name="Kohler A."/>
            <person name="Grigoriev I.V."/>
            <person name="Martin F.M."/>
            <person name="Hacquard S."/>
        </authorList>
    </citation>
    <scope>NUCLEOTIDE SEQUENCE</scope>
    <source>
        <strain evidence="2">MPI-SDFR-AT-0068</strain>
    </source>
</reference>
<name>A0A8K0RWJ5_9HYPO</name>
<feature type="domain" description="RNase III" evidence="1">
    <location>
        <begin position="11"/>
        <end position="139"/>
    </location>
</feature>
<dbReference type="GO" id="GO:0006396">
    <property type="term" value="P:RNA processing"/>
    <property type="evidence" value="ECO:0007669"/>
    <property type="project" value="InterPro"/>
</dbReference>
<dbReference type="SUPFAM" id="SSF69065">
    <property type="entry name" value="RNase III domain-like"/>
    <property type="match status" value="1"/>
</dbReference>
<dbReference type="InterPro" id="IPR036389">
    <property type="entry name" value="RNase_III_sf"/>
</dbReference>
<gene>
    <name evidence="2" type="ORF">BKA59DRAFT_172926</name>
</gene>
<protein>
    <recommendedName>
        <fullName evidence="1">RNase III domain-containing protein</fullName>
    </recommendedName>
</protein>
<dbReference type="OrthoDB" id="67027at2759"/>
<evidence type="ECO:0000313" key="3">
    <source>
        <dbReference type="Proteomes" id="UP000813427"/>
    </source>
</evidence>
<proteinExistence type="predicted"/>
<dbReference type="Proteomes" id="UP000813427">
    <property type="component" value="Unassembled WGS sequence"/>
</dbReference>
<dbReference type="Gene3D" id="1.10.1520.10">
    <property type="entry name" value="Ribonuclease III domain"/>
    <property type="match status" value="1"/>
</dbReference>
<organism evidence="2 3">
    <name type="scientific">Fusarium tricinctum</name>
    <dbReference type="NCBI Taxonomy" id="61284"/>
    <lineage>
        <taxon>Eukaryota</taxon>
        <taxon>Fungi</taxon>
        <taxon>Dikarya</taxon>
        <taxon>Ascomycota</taxon>
        <taxon>Pezizomycotina</taxon>
        <taxon>Sordariomycetes</taxon>
        <taxon>Hypocreomycetidae</taxon>
        <taxon>Hypocreales</taxon>
        <taxon>Nectriaceae</taxon>
        <taxon>Fusarium</taxon>
        <taxon>Fusarium tricinctum species complex</taxon>
    </lineage>
</organism>
<sequence length="198" mass="21506">MDFPNRFGLKVSQYESIIGYTFKSKILCAEALNAAADPQAVYTMNSFFNKMPKIDRLAIYGDAAAACHLCNLWVQQGLDKHCWTTFRHQFLGNDNLGGVGMSLDLDACINANGGTTRITIGMVATALEAVLGAVERDGGHDALASVMDHLGLTRHPLLSSVTFYPPCPLLLSRSVTMYSFDLLSRLVAALSSSLAWEP</sequence>
<dbReference type="GO" id="GO:0004525">
    <property type="term" value="F:ribonuclease III activity"/>
    <property type="evidence" value="ECO:0007669"/>
    <property type="project" value="InterPro"/>
</dbReference>
<evidence type="ECO:0000313" key="2">
    <source>
        <dbReference type="EMBL" id="KAH7245625.1"/>
    </source>
</evidence>
<evidence type="ECO:0000259" key="1">
    <source>
        <dbReference type="PROSITE" id="PS50142"/>
    </source>
</evidence>
<comment type="caution">
    <text evidence="2">The sequence shown here is derived from an EMBL/GenBank/DDBJ whole genome shotgun (WGS) entry which is preliminary data.</text>
</comment>
<keyword evidence="3" id="KW-1185">Reference proteome</keyword>
<dbReference type="InterPro" id="IPR000999">
    <property type="entry name" value="RNase_III_dom"/>
</dbReference>